<dbReference type="SUPFAM" id="SSF50475">
    <property type="entry name" value="FMN-binding split barrel"/>
    <property type="match status" value="1"/>
</dbReference>
<dbReference type="GO" id="GO:0042602">
    <property type="term" value="F:riboflavin reductase (NADPH) activity"/>
    <property type="evidence" value="ECO:0007669"/>
    <property type="project" value="TreeGrafter"/>
</dbReference>
<dbReference type="InterPro" id="IPR050268">
    <property type="entry name" value="NADH-dep_flavin_reductase"/>
</dbReference>
<dbReference type="PANTHER" id="PTHR30466">
    <property type="entry name" value="FLAVIN REDUCTASE"/>
    <property type="match status" value="1"/>
</dbReference>
<sequence length="197" mass="21266">MTLSTSTENCPDLLTSGIDLPCATCDTGRSLAALGFCCRDFRSTLGCFATGVTVVTALAPDGEPIGLTINSFNSVSLDPPLILWSLSLGSPMLNAFQRASHYSVNVLSVDQQNLSDRFAERRVDHFVDLPQRAGLGGAPLIEGCCAWFECANQTQYPGGDHLIFVGLVERFARGKAESPLLFHDARYCRIDASRTTD</sequence>
<dbReference type="InterPro" id="IPR012349">
    <property type="entry name" value="Split_barrel_FMN-bd"/>
</dbReference>
<organism evidence="4 5">
    <name type="scientific">Candidatus Propionivibrio aalborgensis</name>
    <dbReference type="NCBI Taxonomy" id="1860101"/>
    <lineage>
        <taxon>Bacteria</taxon>
        <taxon>Pseudomonadati</taxon>
        <taxon>Pseudomonadota</taxon>
        <taxon>Betaproteobacteria</taxon>
        <taxon>Rhodocyclales</taxon>
        <taxon>Rhodocyclaceae</taxon>
        <taxon>Propionivibrio</taxon>
    </lineage>
</organism>
<evidence type="ECO:0000313" key="5">
    <source>
        <dbReference type="Proteomes" id="UP000199600"/>
    </source>
</evidence>
<dbReference type="Proteomes" id="UP000199600">
    <property type="component" value="Unassembled WGS sequence"/>
</dbReference>
<dbReference type="PANTHER" id="PTHR30466:SF11">
    <property type="entry name" value="FLAVIN-DEPENDENT MONOOXYGENASE, REDUCTASE SUBUNIT HSAB"/>
    <property type="match status" value="1"/>
</dbReference>
<evidence type="ECO:0000313" key="4">
    <source>
        <dbReference type="EMBL" id="SBT10545.1"/>
    </source>
</evidence>
<dbReference type="SMART" id="SM00903">
    <property type="entry name" value="Flavin_Reduct"/>
    <property type="match status" value="1"/>
</dbReference>
<dbReference type="InterPro" id="IPR002563">
    <property type="entry name" value="Flavin_Rdtase-like_dom"/>
</dbReference>
<reference evidence="4 5" key="1">
    <citation type="submission" date="2016-06" db="EMBL/GenBank/DDBJ databases">
        <authorList>
            <person name="Kjaerup R.B."/>
            <person name="Dalgaard T.S."/>
            <person name="Juul-Madsen H.R."/>
        </authorList>
    </citation>
    <scope>NUCLEOTIDE SEQUENCE [LARGE SCALE GENOMIC DNA]</scope>
    <source>
        <strain evidence="4">2</strain>
    </source>
</reference>
<dbReference type="GO" id="GO:0010181">
    <property type="term" value="F:FMN binding"/>
    <property type="evidence" value="ECO:0007669"/>
    <property type="project" value="InterPro"/>
</dbReference>
<dbReference type="AlphaFoldDB" id="A0A1A8Y037"/>
<evidence type="ECO:0000259" key="3">
    <source>
        <dbReference type="SMART" id="SM00903"/>
    </source>
</evidence>
<dbReference type="EMBL" id="FLQY01000356">
    <property type="protein sequence ID" value="SBT10545.1"/>
    <property type="molecule type" value="Genomic_DNA"/>
</dbReference>
<evidence type="ECO:0000256" key="2">
    <source>
        <dbReference type="ARBA" id="ARBA00023002"/>
    </source>
</evidence>
<feature type="domain" description="Flavin reductase like" evidence="3">
    <location>
        <begin position="45"/>
        <end position="189"/>
    </location>
</feature>
<keyword evidence="2" id="KW-0560">Oxidoreductase</keyword>
<proteinExistence type="inferred from homology"/>
<comment type="similarity">
    <text evidence="1">Belongs to the non-flavoprotein flavin reductase family.</text>
</comment>
<dbReference type="Gene3D" id="2.30.110.10">
    <property type="entry name" value="Electron Transport, Fmn-binding Protein, Chain A"/>
    <property type="match status" value="1"/>
</dbReference>
<gene>
    <name evidence="4" type="ORF">PROAA_540007</name>
</gene>
<protein>
    <submittedName>
        <fullName evidence="4">Flavin reductase domain protein FMN-binding</fullName>
    </submittedName>
</protein>
<dbReference type="Pfam" id="PF01613">
    <property type="entry name" value="Flavin_Reduct"/>
    <property type="match status" value="1"/>
</dbReference>
<name>A0A1A8Y037_9RHOO</name>
<evidence type="ECO:0000256" key="1">
    <source>
        <dbReference type="ARBA" id="ARBA00008898"/>
    </source>
</evidence>
<dbReference type="RefSeq" id="WP_186412125.1">
    <property type="nucleotide sequence ID" value="NZ_FLQY01000356.1"/>
</dbReference>
<keyword evidence="5" id="KW-1185">Reference proteome</keyword>
<accession>A0A1A8Y037</accession>